<reference evidence="2 3" key="1">
    <citation type="submission" date="2022-10" db="EMBL/GenBank/DDBJ databases">
        <title>WGS assembly of Paspalum vaginatum 540-79.</title>
        <authorList>
            <person name="Sun G."/>
            <person name="Wase N."/>
            <person name="Shu S."/>
            <person name="Jenkins J."/>
            <person name="Zhou B."/>
            <person name="Torres-Rodriguez J."/>
            <person name="Chen C."/>
            <person name="Sandor L."/>
            <person name="Plott C."/>
            <person name="Yoshinga Y."/>
            <person name="Daum C."/>
            <person name="Qi P."/>
            <person name="Barry K."/>
            <person name="Lipzen A."/>
            <person name="Berry L."/>
            <person name="Pedersen C."/>
            <person name="Gottilla T."/>
            <person name="Foltz A."/>
            <person name="Yu H."/>
            <person name="O'Malley R."/>
            <person name="Zhang C."/>
            <person name="Devos K."/>
            <person name="Sigmon B."/>
            <person name="Yu B."/>
            <person name="Obata T."/>
            <person name="Schmutz J."/>
            <person name="Schnable J."/>
        </authorList>
    </citation>
    <scope>NUCLEOTIDE SEQUENCE [LARGE SCALE GENOMIC DNA]</scope>
    <source>
        <strain evidence="3">cv. 540-79</strain>
    </source>
</reference>
<dbReference type="EMBL" id="MU629491">
    <property type="protein sequence ID" value="KAJ1256695.1"/>
    <property type="molecule type" value="Genomic_DNA"/>
</dbReference>
<organism evidence="2 3">
    <name type="scientific">Paspalum vaginatum</name>
    <name type="common">seashore paspalum</name>
    <dbReference type="NCBI Taxonomy" id="158149"/>
    <lineage>
        <taxon>Eukaryota</taxon>
        <taxon>Viridiplantae</taxon>
        <taxon>Streptophyta</taxon>
        <taxon>Embryophyta</taxon>
        <taxon>Tracheophyta</taxon>
        <taxon>Spermatophyta</taxon>
        <taxon>Magnoliopsida</taxon>
        <taxon>Liliopsida</taxon>
        <taxon>Poales</taxon>
        <taxon>Poaceae</taxon>
        <taxon>PACMAD clade</taxon>
        <taxon>Panicoideae</taxon>
        <taxon>Andropogonodae</taxon>
        <taxon>Paspaleae</taxon>
        <taxon>Paspalinae</taxon>
        <taxon>Paspalum</taxon>
    </lineage>
</organism>
<name>A0A9W7XE85_9POAL</name>
<gene>
    <name evidence="2" type="ORF">BS78_K333100</name>
</gene>
<keyword evidence="3" id="KW-1185">Reference proteome</keyword>
<comment type="caution">
    <text evidence="2">The sequence shown here is derived from an EMBL/GenBank/DDBJ whole genome shotgun (WGS) entry which is preliminary data.</text>
</comment>
<dbReference type="EMBL" id="MU629491">
    <property type="protein sequence ID" value="KAJ1256694.1"/>
    <property type="molecule type" value="Genomic_DNA"/>
</dbReference>
<protein>
    <submittedName>
        <fullName evidence="2">Uncharacterized protein</fullName>
    </submittedName>
</protein>
<dbReference type="OrthoDB" id="271448at2759"/>
<proteinExistence type="predicted"/>
<feature type="compositionally biased region" description="Polar residues" evidence="1">
    <location>
        <begin position="1"/>
        <end position="17"/>
    </location>
</feature>
<accession>A0A9W7XE85</accession>
<dbReference type="EMBL" id="MU629491">
    <property type="protein sequence ID" value="KAJ1256696.1"/>
    <property type="molecule type" value="Genomic_DNA"/>
</dbReference>
<evidence type="ECO:0000256" key="1">
    <source>
        <dbReference type="SAM" id="MobiDB-lite"/>
    </source>
</evidence>
<evidence type="ECO:0000313" key="2">
    <source>
        <dbReference type="EMBL" id="KAJ1256694.1"/>
    </source>
</evidence>
<sequence length="122" mass="13501">MSSCRQHTTAEEASSTKIAPGFDRSQKRAIYDQYGKGMEDLPLSVGIVSPVTKETAGALYHQQMSLQICFFGHMPGGLPRRPQWQSAVVSQWRSKSDPQMLCCALISVTSHQTTSMAPEFHL</sequence>
<dbReference type="Proteomes" id="UP001164776">
    <property type="component" value="Unassembled WGS sequence"/>
</dbReference>
<evidence type="ECO:0000313" key="3">
    <source>
        <dbReference type="Proteomes" id="UP001164776"/>
    </source>
</evidence>
<feature type="region of interest" description="Disordered" evidence="1">
    <location>
        <begin position="1"/>
        <end position="21"/>
    </location>
</feature>
<dbReference type="AlphaFoldDB" id="A0A9W7XE85"/>